<accession>A0AAD3CSM5</accession>
<proteinExistence type="predicted"/>
<dbReference type="InterPro" id="IPR015655">
    <property type="entry name" value="PP2C"/>
</dbReference>
<dbReference type="PANTHER" id="PTHR47992">
    <property type="entry name" value="PROTEIN PHOSPHATASE"/>
    <property type="match status" value="1"/>
</dbReference>
<gene>
    <name evidence="3" type="ORF">CTEN210_07938</name>
</gene>
<comment type="caution">
    <text evidence="3">The sequence shown here is derived from an EMBL/GenBank/DDBJ whole genome shotgun (WGS) entry which is preliminary data.</text>
</comment>
<feature type="region of interest" description="Disordered" evidence="1">
    <location>
        <begin position="1"/>
        <end position="107"/>
    </location>
</feature>
<dbReference type="InterPro" id="IPR001932">
    <property type="entry name" value="PPM-type_phosphatase-like_dom"/>
</dbReference>
<dbReference type="EMBL" id="BLLK01000045">
    <property type="protein sequence ID" value="GFH51462.1"/>
    <property type="molecule type" value="Genomic_DNA"/>
</dbReference>
<reference evidence="3 4" key="1">
    <citation type="journal article" date="2021" name="Sci. Rep.">
        <title>The genome of the diatom Chaetoceros tenuissimus carries an ancient integrated fragment of an extant virus.</title>
        <authorList>
            <person name="Hongo Y."/>
            <person name="Kimura K."/>
            <person name="Takaki Y."/>
            <person name="Yoshida Y."/>
            <person name="Baba S."/>
            <person name="Kobayashi G."/>
            <person name="Nagasaki K."/>
            <person name="Hano T."/>
            <person name="Tomaru Y."/>
        </authorList>
    </citation>
    <scope>NUCLEOTIDE SEQUENCE [LARGE SCALE GENOMIC DNA]</scope>
    <source>
        <strain evidence="3 4">NIES-3715</strain>
    </source>
</reference>
<evidence type="ECO:0000313" key="3">
    <source>
        <dbReference type="EMBL" id="GFH51462.1"/>
    </source>
</evidence>
<protein>
    <recommendedName>
        <fullName evidence="2">PPM-type phosphatase domain-containing protein</fullName>
    </recommendedName>
</protein>
<dbReference type="Gene3D" id="3.60.40.10">
    <property type="entry name" value="PPM-type phosphatase domain"/>
    <property type="match status" value="1"/>
</dbReference>
<keyword evidence="4" id="KW-1185">Reference proteome</keyword>
<dbReference type="Proteomes" id="UP001054902">
    <property type="component" value="Unassembled WGS sequence"/>
</dbReference>
<dbReference type="PROSITE" id="PS51746">
    <property type="entry name" value="PPM_2"/>
    <property type="match status" value="1"/>
</dbReference>
<dbReference type="Pfam" id="PF00481">
    <property type="entry name" value="PP2C"/>
    <property type="match status" value="1"/>
</dbReference>
<sequence length="510" mass="56545">MTSEEQGDKAKLHFDGSDDEDDTATKHLNDEKSHTFRQRRLTYTSHQVNALAAQVEDDEESKEDESGTIQKSGDESKKRELSADGNDLKRARLHDDKKDEENKASEEENLVSIVLHASAPPVPSCPRRQSQLLYQHPPNENDFASQLENEENVENAEEPTETENKADEVPDWMRVYRVRHELDKESDVDLLKLPFPRNVVGTYSCHGIEPVYDSDAIAFGAEQDDTLTAIAKINQDRGGIAFPYANCPRTAVFAAYDGHGEGGELVAQFALHEIPKRLEKNEHFKAEDIEKAFKEVFVQVNADLEGEADIEPLYSGCTACVALVRGNEIYLSNAGDSRAVMAQKKKKDGSDEFEHVALDLTVDQNPDSPGEKERIEKCGGFVSPPPEEGLSSRVWLDAGFSQIGLAMARSIGDYAVKTVGVIAEPVVTKHDIVDSDEFMIIATDGVWEFLSSQDAVDIVSEGLAKGDGSSLACQHLIEAAAAKWHEHEGDYRDDITALVIQMKDLWDICR</sequence>
<feature type="domain" description="PPM-type phosphatase" evidence="2">
    <location>
        <begin position="218"/>
        <end position="502"/>
    </location>
</feature>
<evidence type="ECO:0000259" key="2">
    <source>
        <dbReference type="PROSITE" id="PS51746"/>
    </source>
</evidence>
<feature type="region of interest" description="Disordered" evidence="1">
    <location>
        <begin position="148"/>
        <end position="167"/>
    </location>
</feature>
<dbReference type="InterPro" id="IPR036457">
    <property type="entry name" value="PPM-type-like_dom_sf"/>
</dbReference>
<evidence type="ECO:0000256" key="1">
    <source>
        <dbReference type="SAM" id="MobiDB-lite"/>
    </source>
</evidence>
<dbReference type="SMART" id="SM00332">
    <property type="entry name" value="PP2Cc"/>
    <property type="match status" value="1"/>
</dbReference>
<feature type="compositionally biased region" description="Acidic residues" evidence="1">
    <location>
        <begin position="148"/>
        <end position="161"/>
    </location>
</feature>
<dbReference type="SUPFAM" id="SSF81606">
    <property type="entry name" value="PP2C-like"/>
    <property type="match status" value="1"/>
</dbReference>
<name>A0AAD3CSM5_9STRA</name>
<evidence type="ECO:0000313" key="4">
    <source>
        <dbReference type="Proteomes" id="UP001054902"/>
    </source>
</evidence>
<dbReference type="AlphaFoldDB" id="A0AAD3CSM5"/>
<feature type="compositionally biased region" description="Basic and acidic residues" evidence="1">
    <location>
        <begin position="1"/>
        <end position="16"/>
    </location>
</feature>
<dbReference type="CDD" id="cd00143">
    <property type="entry name" value="PP2Cc"/>
    <property type="match status" value="1"/>
</dbReference>
<organism evidence="3 4">
    <name type="scientific">Chaetoceros tenuissimus</name>
    <dbReference type="NCBI Taxonomy" id="426638"/>
    <lineage>
        <taxon>Eukaryota</taxon>
        <taxon>Sar</taxon>
        <taxon>Stramenopiles</taxon>
        <taxon>Ochrophyta</taxon>
        <taxon>Bacillariophyta</taxon>
        <taxon>Coscinodiscophyceae</taxon>
        <taxon>Chaetocerotophycidae</taxon>
        <taxon>Chaetocerotales</taxon>
        <taxon>Chaetocerotaceae</taxon>
        <taxon>Chaetoceros</taxon>
    </lineage>
</organism>
<feature type="compositionally biased region" description="Basic and acidic residues" evidence="1">
    <location>
        <begin position="72"/>
        <end position="106"/>
    </location>
</feature>
<dbReference type="GO" id="GO:0004722">
    <property type="term" value="F:protein serine/threonine phosphatase activity"/>
    <property type="evidence" value="ECO:0007669"/>
    <property type="project" value="InterPro"/>
</dbReference>
<feature type="compositionally biased region" description="Basic and acidic residues" evidence="1">
    <location>
        <begin position="23"/>
        <end position="34"/>
    </location>
</feature>